<keyword evidence="4" id="KW-1015">Disulfide bond</keyword>
<feature type="chain" id="PRO_5021427122" evidence="5">
    <location>
        <begin position="21"/>
        <end position="83"/>
    </location>
</feature>
<dbReference type="GO" id="GO:0005576">
    <property type="term" value="C:extracellular region"/>
    <property type="evidence" value="ECO:0007669"/>
    <property type="project" value="UniProtKB-SubCell"/>
</dbReference>
<evidence type="ECO:0000256" key="4">
    <source>
        <dbReference type="ARBA" id="ARBA00023157"/>
    </source>
</evidence>
<dbReference type="Ensembl" id="ENSCMIT00000026746.1">
    <property type="protein sequence ID" value="ENSCMIP00000026318.1"/>
    <property type="gene ID" value="ENSCMIG00000011538.1"/>
</dbReference>
<dbReference type="PROSITE" id="PS00282">
    <property type="entry name" value="KAZAL_1"/>
    <property type="match status" value="1"/>
</dbReference>
<dbReference type="InterPro" id="IPR036058">
    <property type="entry name" value="Kazal_dom_sf"/>
</dbReference>
<dbReference type="AlphaFoldDB" id="A0A4W3IHW9"/>
<reference evidence="7" key="4">
    <citation type="submission" date="2025-08" db="UniProtKB">
        <authorList>
            <consortium name="Ensembl"/>
        </authorList>
    </citation>
    <scope>IDENTIFICATION</scope>
</reference>
<proteinExistence type="predicted"/>
<dbReference type="Pfam" id="PF00050">
    <property type="entry name" value="Kazal_1"/>
    <property type="match status" value="1"/>
</dbReference>
<dbReference type="SMART" id="SM00280">
    <property type="entry name" value="KAZAL"/>
    <property type="match status" value="1"/>
</dbReference>
<keyword evidence="5" id="KW-0732">Signal</keyword>
<reference evidence="7" key="5">
    <citation type="submission" date="2025-09" db="UniProtKB">
        <authorList>
            <consortium name="Ensembl"/>
        </authorList>
    </citation>
    <scope>IDENTIFICATION</scope>
</reference>
<dbReference type="GO" id="GO:0030414">
    <property type="term" value="F:peptidase inhibitor activity"/>
    <property type="evidence" value="ECO:0007669"/>
    <property type="project" value="UniProtKB-KW"/>
</dbReference>
<dbReference type="PANTHER" id="PTHR21312:SF28">
    <property type="entry name" value="OVOINHIBITOR-RELATED"/>
    <property type="match status" value="1"/>
</dbReference>
<evidence type="ECO:0000313" key="8">
    <source>
        <dbReference type="Proteomes" id="UP000314986"/>
    </source>
</evidence>
<name>A0A4W3IHW9_CALMI</name>
<reference evidence="8" key="1">
    <citation type="journal article" date="2006" name="Science">
        <title>Ancient noncoding elements conserved in the human genome.</title>
        <authorList>
            <person name="Venkatesh B."/>
            <person name="Kirkness E.F."/>
            <person name="Loh Y.H."/>
            <person name="Halpern A.L."/>
            <person name="Lee A.P."/>
            <person name="Johnson J."/>
            <person name="Dandona N."/>
            <person name="Viswanathan L.D."/>
            <person name="Tay A."/>
            <person name="Venter J.C."/>
            <person name="Strausberg R.L."/>
            <person name="Brenner S."/>
        </authorList>
    </citation>
    <scope>NUCLEOTIDE SEQUENCE [LARGE SCALE GENOMIC DNA]</scope>
</reference>
<dbReference type="SUPFAM" id="SSF100895">
    <property type="entry name" value="Kazal-type serine protease inhibitors"/>
    <property type="match status" value="1"/>
</dbReference>
<evidence type="ECO:0000256" key="2">
    <source>
        <dbReference type="ARBA" id="ARBA00022525"/>
    </source>
</evidence>
<dbReference type="GeneTree" id="ENSGT00970000197156"/>
<dbReference type="InParanoid" id="A0A4W3IHW9"/>
<keyword evidence="8" id="KW-1185">Reference proteome</keyword>
<keyword evidence="2" id="KW-0964">Secreted</keyword>
<dbReference type="InterPro" id="IPR002350">
    <property type="entry name" value="Kazal_dom"/>
</dbReference>
<evidence type="ECO:0000313" key="7">
    <source>
        <dbReference type="Ensembl" id="ENSCMIP00000026318.1"/>
    </source>
</evidence>
<dbReference type="Gene3D" id="3.30.60.30">
    <property type="match status" value="1"/>
</dbReference>
<protein>
    <submittedName>
        <fullName evidence="7">Pancreatic secretory trypsin inhibitor-like</fullName>
    </submittedName>
</protein>
<accession>A0A4W3IHW9</accession>
<reference evidence="8" key="3">
    <citation type="journal article" date="2014" name="Nature">
        <title>Elephant shark genome provides unique insights into gnathostome evolution.</title>
        <authorList>
            <consortium name="International Elephant Shark Genome Sequencing Consortium"/>
            <person name="Venkatesh B."/>
            <person name="Lee A.P."/>
            <person name="Ravi V."/>
            <person name="Maurya A.K."/>
            <person name="Lian M.M."/>
            <person name="Swann J.B."/>
            <person name="Ohta Y."/>
            <person name="Flajnik M.F."/>
            <person name="Sutoh Y."/>
            <person name="Kasahara M."/>
            <person name="Hoon S."/>
            <person name="Gangu V."/>
            <person name="Roy S.W."/>
            <person name="Irimia M."/>
            <person name="Korzh V."/>
            <person name="Kondrychyn I."/>
            <person name="Lim Z.W."/>
            <person name="Tay B.H."/>
            <person name="Tohari S."/>
            <person name="Kong K.W."/>
            <person name="Ho S."/>
            <person name="Lorente-Galdos B."/>
            <person name="Quilez J."/>
            <person name="Marques-Bonet T."/>
            <person name="Raney B.J."/>
            <person name="Ingham P.W."/>
            <person name="Tay A."/>
            <person name="Hillier L.W."/>
            <person name="Minx P."/>
            <person name="Boehm T."/>
            <person name="Wilson R.K."/>
            <person name="Brenner S."/>
            <person name="Warren W.C."/>
        </authorList>
    </citation>
    <scope>NUCLEOTIDE SEQUENCE [LARGE SCALE GENOMIC DNA]</scope>
</reference>
<keyword evidence="3" id="KW-0646">Protease inhibitor</keyword>
<feature type="signal peptide" evidence="5">
    <location>
        <begin position="1"/>
        <end position="20"/>
    </location>
</feature>
<dbReference type="PANTHER" id="PTHR21312">
    <property type="entry name" value="SERINE PROTEASE INHIBITOR"/>
    <property type="match status" value="1"/>
</dbReference>
<sequence length="83" mass="9453">MKSLPAFALVSMFLFCAVVAGTSFFKEFVQPNCERYRETVKSCPGSFEPVCGTDWVTYSNECLLCSASWRLQKEIWIHKLGEC</sequence>
<dbReference type="OMA" id="CERYRET"/>
<reference evidence="8" key="2">
    <citation type="journal article" date="2007" name="PLoS Biol.">
        <title>Survey sequencing and comparative analysis of the elephant shark (Callorhinchus milii) genome.</title>
        <authorList>
            <person name="Venkatesh B."/>
            <person name="Kirkness E.F."/>
            <person name="Loh Y.H."/>
            <person name="Halpern A.L."/>
            <person name="Lee A.P."/>
            <person name="Johnson J."/>
            <person name="Dandona N."/>
            <person name="Viswanathan L.D."/>
            <person name="Tay A."/>
            <person name="Venter J.C."/>
            <person name="Strausberg R.L."/>
            <person name="Brenner S."/>
        </authorList>
    </citation>
    <scope>NUCLEOTIDE SEQUENCE [LARGE SCALE GENOMIC DNA]</scope>
</reference>
<evidence type="ECO:0000256" key="5">
    <source>
        <dbReference type="SAM" id="SignalP"/>
    </source>
</evidence>
<evidence type="ECO:0000256" key="3">
    <source>
        <dbReference type="ARBA" id="ARBA00022690"/>
    </source>
</evidence>
<dbReference type="PROSITE" id="PS51465">
    <property type="entry name" value="KAZAL_2"/>
    <property type="match status" value="1"/>
</dbReference>
<evidence type="ECO:0000256" key="1">
    <source>
        <dbReference type="ARBA" id="ARBA00004613"/>
    </source>
</evidence>
<evidence type="ECO:0000259" key="6">
    <source>
        <dbReference type="PROSITE" id="PS51465"/>
    </source>
</evidence>
<comment type="subcellular location">
    <subcellularLocation>
        <location evidence="1">Secreted</location>
    </subcellularLocation>
</comment>
<dbReference type="Proteomes" id="UP000314986">
    <property type="component" value="Unassembled WGS sequence"/>
</dbReference>
<organism evidence="7 8">
    <name type="scientific">Callorhinchus milii</name>
    <name type="common">Ghost shark</name>
    <dbReference type="NCBI Taxonomy" id="7868"/>
    <lineage>
        <taxon>Eukaryota</taxon>
        <taxon>Metazoa</taxon>
        <taxon>Chordata</taxon>
        <taxon>Craniata</taxon>
        <taxon>Vertebrata</taxon>
        <taxon>Chondrichthyes</taxon>
        <taxon>Holocephali</taxon>
        <taxon>Chimaeriformes</taxon>
        <taxon>Callorhinchidae</taxon>
        <taxon>Callorhinchus</taxon>
    </lineage>
</organism>
<feature type="domain" description="Kazal-like" evidence="6">
    <location>
        <begin position="27"/>
        <end position="83"/>
    </location>
</feature>